<keyword evidence="2" id="KW-1185">Reference proteome</keyword>
<dbReference type="AlphaFoldDB" id="A0A392WJD5"/>
<comment type="caution">
    <text evidence="1">The sequence shown here is derived from an EMBL/GenBank/DDBJ whole genome shotgun (WGS) entry which is preliminary data.</text>
</comment>
<name>A0A392WJD5_9FABA</name>
<sequence length="17" mass="2232">MRKLWNNQELEERDLEE</sequence>
<dbReference type="EMBL" id="LXQA011468842">
    <property type="protein sequence ID" value="MCI98271.1"/>
    <property type="molecule type" value="Genomic_DNA"/>
</dbReference>
<accession>A0A392WJD5</accession>
<evidence type="ECO:0000313" key="1">
    <source>
        <dbReference type="EMBL" id="MCI98271.1"/>
    </source>
</evidence>
<reference evidence="1 2" key="1">
    <citation type="journal article" date="2018" name="Front. Plant Sci.">
        <title>Red Clover (Trifolium pratense) and Zigzag Clover (T. medium) - A Picture of Genomic Similarities and Differences.</title>
        <authorList>
            <person name="Dluhosova J."/>
            <person name="Istvanek J."/>
            <person name="Nedelnik J."/>
            <person name="Repkova J."/>
        </authorList>
    </citation>
    <scope>NUCLEOTIDE SEQUENCE [LARGE SCALE GENOMIC DNA]</scope>
    <source>
        <strain evidence="2">cv. 10/8</strain>
        <tissue evidence="1">Leaf</tissue>
    </source>
</reference>
<proteinExistence type="predicted"/>
<protein>
    <submittedName>
        <fullName evidence="1">Uncharacterized protein</fullName>
    </submittedName>
</protein>
<dbReference type="Proteomes" id="UP000265520">
    <property type="component" value="Unassembled WGS sequence"/>
</dbReference>
<evidence type="ECO:0000313" key="2">
    <source>
        <dbReference type="Proteomes" id="UP000265520"/>
    </source>
</evidence>
<organism evidence="1 2">
    <name type="scientific">Trifolium medium</name>
    <dbReference type="NCBI Taxonomy" id="97028"/>
    <lineage>
        <taxon>Eukaryota</taxon>
        <taxon>Viridiplantae</taxon>
        <taxon>Streptophyta</taxon>
        <taxon>Embryophyta</taxon>
        <taxon>Tracheophyta</taxon>
        <taxon>Spermatophyta</taxon>
        <taxon>Magnoliopsida</taxon>
        <taxon>eudicotyledons</taxon>
        <taxon>Gunneridae</taxon>
        <taxon>Pentapetalae</taxon>
        <taxon>rosids</taxon>
        <taxon>fabids</taxon>
        <taxon>Fabales</taxon>
        <taxon>Fabaceae</taxon>
        <taxon>Papilionoideae</taxon>
        <taxon>50 kb inversion clade</taxon>
        <taxon>NPAAA clade</taxon>
        <taxon>Hologalegina</taxon>
        <taxon>IRL clade</taxon>
        <taxon>Trifolieae</taxon>
        <taxon>Trifolium</taxon>
    </lineage>
</organism>